<sequence length="180" mass="19913">MAVVVNPGLDRSDGVNNAAVPLFSLTHTRVQRLVVKPDQLIKRRGKLGLVGVDLDLQGVHDWLVVYDERNHSKSCVEGGVGKVKGILKKFLIEPFVPHSQEEEFYMCIYATREGDHVLFHHEGGVDIGDVDSKAQHLMVGVDEKLTADAVTEQLLTHVPDEKKETLLQVMVSGAELMQPV</sequence>
<dbReference type="SUPFAM" id="SSF56059">
    <property type="entry name" value="Glutathione synthetase ATP-binding domain-like"/>
    <property type="match status" value="1"/>
</dbReference>
<organism evidence="2 3">
    <name type="scientific">Hemibagrus guttatus</name>
    <dbReference type="NCBI Taxonomy" id="175788"/>
    <lineage>
        <taxon>Eukaryota</taxon>
        <taxon>Metazoa</taxon>
        <taxon>Chordata</taxon>
        <taxon>Craniata</taxon>
        <taxon>Vertebrata</taxon>
        <taxon>Euteleostomi</taxon>
        <taxon>Actinopterygii</taxon>
        <taxon>Neopterygii</taxon>
        <taxon>Teleostei</taxon>
        <taxon>Ostariophysi</taxon>
        <taxon>Siluriformes</taxon>
        <taxon>Bagridae</taxon>
        <taxon>Hemibagrus</taxon>
    </lineage>
</organism>
<dbReference type="InterPro" id="IPR056749">
    <property type="entry name" value="Citrate_synth_N"/>
</dbReference>
<dbReference type="Gene3D" id="3.30.470.110">
    <property type="match status" value="1"/>
</dbReference>
<proteinExistence type="predicted"/>
<name>A0AAE0UHA8_9TELE</name>
<evidence type="ECO:0000313" key="3">
    <source>
        <dbReference type="Proteomes" id="UP001274896"/>
    </source>
</evidence>
<evidence type="ECO:0000259" key="1">
    <source>
        <dbReference type="Pfam" id="PF24948"/>
    </source>
</evidence>
<gene>
    <name evidence="2" type="ORF">QTP70_019308</name>
</gene>
<dbReference type="EMBL" id="JAUCMX010000424">
    <property type="protein sequence ID" value="KAK3505905.1"/>
    <property type="molecule type" value="Genomic_DNA"/>
</dbReference>
<dbReference type="Proteomes" id="UP001274896">
    <property type="component" value="Unassembled WGS sequence"/>
</dbReference>
<feature type="domain" description="ATP-citrate synthase ATP-grasp" evidence="1">
    <location>
        <begin position="29"/>
        <end position="169"/>
    </location>
</feature>
<protein>
    <recommendedName>
        <fullName evidence="1">ATP-citrate synthase ATP-grasp domain-containing protein</fullName>
    </recommendedName>
</protein>
<reference evidence="2" key="1">
    <citation type="submission" date="2023-06" db="EMBL/GenBank/DDBJ databases">
        <title>Male Hemibagrus guttatus genome.</title>
        <authorList>
            <person name="Bian C."/>
        </authorList>
    </citation>
    <scope>NUCLEOTIDE SEQUENCE</scope>
    <source>
        <strain evidence="2">Male_cb2023</strain>
        <tissue evidence="2">Muscle</tissue>
    </source>
</reference>
<dbReference type="Pfam" id="PF24948">
    <property type="entry name" value="Citrate_synth_N"/>
    <property type="match status" value="1"/>
</dbReference>
<evidence type="ECO:0000313" key="2">
    <source>
        <dbReference type="EMBL" id="KAK3505905.1"/>
    </source>
</evidence>
<keyword evidence="3" id="KW-1185">Reference proteome</keyword>
<accession>A0AAE0UHA8</accession>
<comment type="caution">
    <text evidence="2">The sequence shown here is derived from an EMBL/GenBank/DDBJ whole genome shotgun (WGS) entry which is preliminary data.</text>
</comment>
<dbReference type="AlphaFoldDB" id="A0AAE0UHA8"/>